<dbReference type="PANTHER" id="PTHR31717">
    <property type="entry name" value="ZINC FINGER PROTEIN CONSTANS-LIKE 10"/>
    <property type="match status" value="1"/>
</dbReference>
<dbReference type="OrthoDB" id="153872at2759"/>
<dbReference type="SMART" id="SM00336">
    <property type="entry name" value="BBOX"/>
    <property type="match status" value="1"/>
</dbReference>
<dbReference type="InParanoid" id="A0A251STX8"/>
<gene>
    <name evidence="4" type="ORF">HannXRQ_Chr13g0407541</name>
    <name evidence="3" type="ORF">HanXRQr2_Chr13g0593211</name>
</gene>
<feature type="domain" description="B box-type" evidence="2">
    <location>
        <begin position="1"/>
        <end position="45"/>
    </location>
</feature>
<organism evidence="4 5">
    <name type="scientific">Helianthus annuus</name>
    <name type="common">Common sunflower</name>
    <dbReference type="NCBI Taxonomy" id="4232"/>
    <lineage>
        <taxon>Eukaryota</taxon>
        <taxon>Viridiplantae</taxon>
        <taxon>Streptophyta</taxon>
        <taxon>Embryophyta</taxon>
        <taxon>Tracheophyta</taxon>
        <taxon>Spermatophyta</taxon>
        <taxon>Magnoliopsida</taxon>
        <taxon>eudicotyledons</taxon>
        <taxon>Gunneridae</taxon>
        <taxon>Pentapetalae</taxon>
        <taxon>asterids</taxon>
        <taxon>campanulids</taxon>
        <taxon>Asterales</taxon>
        <taxon>Asteraceae</taxon>
        <taxon>Asteroideae</taxon>
        <taxon>Heliantheae alliance</taxon>
        <taxon>Heliantheae</taxon>
        <taxon>Helianthus</taxon>
    </lineage>
</organism>
<dbReference type="FunCoup" id="A0A251STX8">
    <property type="interactions" value="21"/>
</dbReference>
<feature type="compositionally biased region" description="Basic and acidic residues" evidence="1">
    <location>
        <begin position="87"/>
        <end position="100"/>
    </location>
</feature>
<evidence type="ECO:0000313" key="5">
    <source>
        <dbReference type="Proteomes" id="UP000215914"/>
    </source>
</evidence>
<sequence length="168" mass="18693">MKRCELCHHIARMCCQSDNAILCYDCDQNVHSANFLVAKHSRTLLCHKCQSPTPWTASGLHLGRAATVCVDCLDEDLSRRRVQLGRETSHQENHNDRDRDDESIESFDESVNDDEDAENQVVPWASVASPPVAASSTSEEFSSSGMSLHVSPTPSVTKRKFQCKSNAE</sequence>
<evidence type="ECO:0000313" key="4">
    <source>
        <dbReference type="EMBL" id="OTG01942.1"/>
    </source>
</evidence>
<feature type="compositionally biased region" description="Acidic residues" evidence="1">
    <location>
        <begin position="101"/>
        <end position="118"/>
    </location>
</feature>
<proteinExistence type="predicted"/>
<dbReference type="Gramene" id="mRNA:HanXRQr2_Chr13g0593211">
    <property type="protein sequence ID" value="CDS:HanXRQr2_Chr13g0593211.1"/>
    <property type="gene ID" value="HanXRQr2_Chr13g0593211"/>
</dbReference>
<dbReference type="AlphaFoldDB" id="A0A251STX8"/>
<dbReference type="InterPro" id="IPR000315">
    <property type="entry name" value="Znf_B-box"/>
</dbReference>
<reference evidence="4" key="2">
    <citation type="submission" date="2017-02" db="EMBL/GenBank/DDBJ databases">
        <title>Sunflower complete genome.</title>
        <authorList>
            <person name="Langlade N."/>
            <person name="Munos S."/>
        </authorList>
    </citation>
    <scope>NUCLEOTIDE SEQUENCE [LARGE SCALE GENOMIC DNA]</scope>
    <source>
        <tissue evidence="4">Leaves</tissue>
    </source>
</reference>
<dbReference type="Proteomes" id="UP000215914">
    <property type="component" value="Chromosome 13"/>
</dbReference>
<dbReference type="OMA" id="HHEFYFA"/>
<accession>A0A251STX8</accession>
<feature type="compositionally biased region" description="Low complexity" evidence="1">
    <location>
        <begin position="121"/>
        <end position="147"/>
    </location>
</feature>
<evidence type="ECO:0000313" key="3">
    <source>
        <dbReference type="EMBL" id="KAF5773838.1"/>
    </source>
</evidence>
<protein>
    <submittedName>
        <fullName evidence="4">Putative B-box-type zinc finger</fullName>
    </submittedName>
    <submittedName>
        <fullName evidence="3">Transcription factor interactor and regulator Znf-B family</fullName>
    </submittedName>
</protein>
<keyword evidence="5" id="KW-1185">Reference proteome</keyword>
<dbReference type="EMBL" id="MNCJ02000328">
    <property type="protein sequence ID" value="KAF5773838.1"/>
    <property type="molecule type" value="Genomic_DNA"/>
</dbReference>
<evidence type="ECO:0000259" key="2">
    <source>
        <dbReference type="SMART" id="SM00336"/>
    </source>
</evidence>
<feature type="region of interest" description="Disordered" evidence="1">
    <location>
        <begin position="83"/>
        <end position="168"/>
    </location>
</feature>
<reference evidence="3" key="3">
    <citation type="submission" date="2020-06" db="EMBL/GenBank/DDBJ databases">
        <title>Helianthus annuus Genome sequencing and assembly Release 2.</title>
        <authorList>
            <person name="Gouzy J."/>
            <person name="Langlade N."/>
            <person name="Munos S."/>
        </authorList>
    </citation>
    <scope>NUCLEOTIDE SEQUENCE</scope>
    <source>
        <tissue evidence="3">Leaves</tissue>
    </source>
</reference>
<dbReference type="PANTHER" id="PTHR31717:SF60">
    <property type="entry name" value="B-BOX TYPE ZINC FINGER FAMILY PROTEIN"/>
    <property type="match status" value="1"/>
</dbReference>
<name>A0A251STX8_HELAN</name>
<dbReference type="GO" id="GO:0008270">
    <property type="term" value="F:zinc ion binding"/>
    <property type="evidence" value="ECO:0007669"/>
    <property type="project" value="InterPro"/>
</dbReference>
<dbReference type="EMBL" id="CM007902">
    <property type="protein sequence ID" value="OTG01942.1"/>
    <property type="molecule type" value="Genomic_DNA"/>
</dbReference>
<evidence type="ECO:0000256" key="1">
    <source>
        <dbReference type="SAM" id="MobiDB-lite"/>
    </source>
</evidence>
<dbReference type="STRING" id="4232.A0A251STX8"/>
<reference evidence="3 5" key="1">
    <citation type="journal article" date="2017" name="Nature">
        <title>The sunflower genome provides insights into oil metabolism, flowering and Asterid evolution.</title>
        <authorList>
            <person name="Badouin H."/>
            <person name="Gouzy J."/>
            <person name="Grassa C.J."/>
            <person name="Murat F."/>
            <person name="Staton S.E."/>
            <person name="Cottret L."/>
            <person name="Lelandais-Briere C."/>
            <person name="Owens G.L."/>
            <person name="Carrere S."/>
            <person name="Mayjonade B."/>
            <person name="Legrand L."/>
            <person name="Gill N."/>
            <person name="Kane N.C."/>
            <person name="Bowers J.E."/>
            <person name="Hubner S."/>
            <person name="Bellec A."/>
            <person name="Berard A."/>
            <person name="Berges H."/>
            <person name="Blanchet N."/>
            <person name="Boniface M.C."/>
            <person name="Brunel D."/>
            <person name="Catrice O."/>
            <person name="Chaidir N."/>
            <person name="Claudel C."/>
            <person name="Donnadieu C."/>
            <person name="Faraut T."/>
            <person name="Fievet G."/>
            <person name="Helmstetter N."/>
            <person name="King M."/>
            <person name="Knapp S.J."/>
            <person name="Lai Z."/>
            <person name="Le Paslier M.C."/>
            <person name="Lippi Y."/>
            <person name="Lorenzon L."/>
            <person name="Mandel J.R."/>
            <person name="Marage G."/>
            <person name="Marchand G."/>
            <person name="Marquand E."/>
            <person name="Bret-Mestries E."/>
            <person name="Morien E."/>
            <person name="Nambeesan S."/>
            <person name="Nguyen T."/>
            <person name="Pegot-Espagnet P."/>
            <person name="Pouilly N."/>
            <person name="Raftis F."/>
            <person name="Sallet E."/>
            <person name="Schiex T."/>
            <person name="Thomas J."/>
            <person name="Vandecasteele C."/>
            <person name="Vares D."/>
            <person name="Vear F."/>
            <person name="Vautrin S."/>
            <person name="Crespi M."/>
            <person name="Mangin B."/>
            <person name="Burke J.M."/>
            <person name="Salse J."/>
            <person name="Munos S."/>
            <person name="Vincourt P."/>
            <person name="Rieseberg L.H."/>
            <person name="Langlade N.B."/>
        </authorList>
    </citation>
    <scope>NUCLEOTIDE SEQUENCE [LARGE SCALE GENOMIC DNA]</scope>
    <source>
        <strain evidence="5">cv. SF193</strain>
        <tissue evidence="3">Leaves</tissue>
    </source>
</reference>